<feature type="region of interest" description="Disordered" evidence="12">
    <location>
        <begin position="787"/>
        <end position="864"/>
    </location>
</feature>
<dbReference type="FunFam" id="3.30.160.60:FF:000036">
    <property type="entry name" value="GLI family zinc finger 3"/>
    <property type="match status" value="1"/>
</dbReference>
<dbReference type="Gene3D" id="3.30.160.60">
    <property type="entry name" value="Classic Zinc Finger"/>
    <property type="match status" value="5"/>
</dbReference>
<evidence type="ECO:0000256" key="8">
    <source>
        <dbReference type="ARBA" id="ARBA00023125"/>
    </source>
</evidence>
<evidence type="ECO:0000256" key="2">
    <source>
        <dbReference type="ARBA" id="ARBA00010831"/>
    </source>
</evidence>
<feature type="region of interest" description="Disordered" evidence="12">
    <location>
        <begin position="1"/>
        <end position="40"/>
    </location>
</feature>
<evidence type="ECO:0000256" key="10">
    <source>
        <dbReference type="ARBA" id="ARBA00023242"/>
    </source>
</evidence>
<feature type="compositionally biased region" description="Polar residues" evidence="12">
    <location>
        <begin position="351"/>
        <end position="360"/>
    </location>
</feature>
<dbReference type="GO" id="GO:0000981">
    <property type="term" value="F:DNA-binding transcription factor activity, RNA polymerase II-specific"/>
    <property type="evidence" value="ECO:0007669"/>
    <property type="project" value="TreeGrafter"/>
</dbReference>
<keyword evidence="15" id="KW-1185">Reference proteome</keyword>
<evidence type="ECO:0000313" key="14">
    <source>
        <dbReference type="Ensembl" id="ENSDLAP00005032523.2"/>
    </source>
</evidence>
<dbReference type="GO" id="GO:0000978">
    <property type="term" value="F:RNA polymerase II cis-regulatory region sequence-specific DNA binding"/>
    <property type="evidence" value="ECO:0007669"/>
    <property type="project" value="TreeGrafter"/>
</dbReference>
<evidence type="ECO:0000256" key="11">
    <source>
        <dbReference type="PROSITE-ProRule" id="PRU00042"/>
    </source>
</evidence>
<feature type="domain" description="C2H2-type" evidence="13">
    <location>
        <begin position="446"/>
        <end position="473"/>
    </location>
</feature>
<feature type="region of interest" description="Disordered" evidence="12">
    <location>
        <begin position="1282"/>
        <end position="1366"/>
    </location>
</feature>
<comment type="similarity">
    <text evidence="2">Belongs to the GLI C2H2-type zinc-finger protein family.</text>
</comment>
<dbReference type="PROSITE" id="PS50157">
    <property type="entry name" value="ZINC_FINGER_C2H2_2"/>
    <property type="match status" value="4"/>
</dbReference>
<evidence type="ECO:0000256" key="4">
    <source>
        <dbReference type="ARBA" id="ARBA00022737"/>
    </source>
</evidence>
<feature type="region of interest" description="Disordered" evidence="12">
    <location>
        <begin position="548"/>
        <end position="610"/>
    </location>
</feature>
<feature type="compositionally biased region" description="Basic and acidic residues" evidence="12">
    <location>
        <begin position="560"/>
        <end position="574"/>
    </location>
</feature>
<evidence type="ECO:0000256" key="1">
    <source>
        <dbReference type="ARBA" id="ARBA00004123"/>
    </source>
</evidence>
<dbReference type="GeneTree" id="ENSGT00940000155925"/>
<keyword evidence="7" id="KW-0805">Transcription regulation</keyword>
<evidence type="ECO:0000256" key="6">
    <source>
        <dbReference type="ARBA" id="ARBA00022833"/>
    </source>
</evidence>
<feature type="domain" description="C2H2-type" evidence="13">
    <location>
        <begin position="474"/>
        <end position="503"/>
    </location>
</feature>
<dbReference type="InterPro" id="IPR043359">
    <property type="entry name" value="GLI-like"/>
</dbReference>
<protein>
    <recommendedName>
        <fullName evidence="13">C2H2-type domain-containing protein</fullName>
    </recommendedName>
</protein>
<dbReference type="Ensembl" id="ENSDLAT00005034713.2">
    <property type="protein sequence ID" value="ENSDLAP00005032523.2"/>
    <property type="gene ID" value="ENSDLAG00005014510.2"/>
</dbReference>
<feature type="compositionally biased region" description="Low complexity" evidence="12">
    <location>
        <begin position="1217"/>
        <end position="1232"/>
    </location>
</feature>
<feature type="compositionally biased region" description="Polar residues" evidence="12">
    <location>
        <begin position="1355"/>
        <end position="1366"/>
    </location>
</feature>
<feature type="domain" description="C2H2-type" evidence="13">
    <location>
        <begin position="504"/>
        <end position="534"/>
    </location>
</feature>
<evidence type="ECO:0000256" key="3">
    <source>
        <dbReference type="ARBA" id="ARBA00022723"/>
    </source>
</evidence>
<feature type="domain" description="C2H2-type" evidence="13">
    <location>
        <begin position="535"/>
        <end position="565"/>
    </location>
</feature>
<feature type="compositionally biased region" description="Polar residues" evidence="12">
    <location>
        <begin position="1335"/>
        <end position="1346"/>
    </location>
</feature>
<feature type="compositionally biased region" description="Polar residues" evidence="12">
    <location>
        <begin position="1235"/>
        <end position="1251"/>
    </location>
</feature>
<dbReference type="SUPFAM" id="SSF57667">
    <property type="entry name" value="beta-beta-alpha zinc fingers"/>
    <property type="match status" value="3"/>
</dbReference>
<dbReference type="SMART" id="SM00355">
    <property type="entry name" value="ZnF_C2H2"/>
    <property type="match status" value="5"/>
</dbReference>
<evidence type="ECO:0000259" key="13">
    <source>
        <dbReference type="PROSITE" id="PS50157"/>
    </source>
</evidence>
<dbReference type="Pfam" id="PF23561">
    <property type="entry name" value="zf-C2H2_15"/>
    <property type="match status" value="1"/>
</dbReference>
<evidence type="ECO:0000313" key="15">
    <source>
        <dbReference type="Proteomes" id="UP000694389"/>
    </source>
</evidence>
<reference evidence="14" key="2">
    <citation type="submission" date="2025-09" db="UniProtKB">
        <authorList>
            <consortium name="Ensembl"/>
        </authorList>
    </citation>
    <scope>IDENTIFICATION</scope>
</reference>
<feature type="region of interest" description="Disordered" evidence="12">
    <location>
        <begin position="1057"/>
        <end position="1081"/>
    </location>
</feature>
<feature type="region of interest" description="Disordered" evidence="12">
    <location>
        <begin position="1216"/>
        <end position="1256"/>
    </location>
</feature>
<keyword evidence="8" id="KW-0238">DNA-binding</keyword>
<dbReference type="PANTHER" id="PTHR45718">
    <property type="entry name" value="TRANSCRIPTIONAL ACTIVATOR CUBITUS INTERRUPTUS"/>
    <property type="match status" value="1"/>
</dbReference>
<dbReference type="InterPro" id="IPR036236">
    <property type="entry name" value="Znf_C2H2_sf"/>
</dbReference>
<evidence type="ECO:0000256" key="7">
    <source>
        <dbReference type="ARBA" id="ARBA00023015"/>
    </source>
</evidence>
<dbReference type="Pfam" id="PF00096">
    <property type="entry name" value="zf-C2H2"/>
    <property type="match status" value="1"/>
</dbReference>
<dbReference type="FunFam" id="3.30.160.60:FF:000068">
    <property type="entry name" value="GLI family zinc finger 3"/>
    <property type="match status" value="1"/>
</dbReference>
<keyword evidence="4" id="KW-0677">Repeat</keyword>
<dbReference type="InterPro" id="IPR013087">
    <property type="entry name" value="Znf_C2H2_type"/>
</dbReference>
<evidence type="ECO:0000256" key="12">
    <source>
        <dbReference type="SAM" id="MobiDB-lite"/>
    </source>
</evidence>
<feature type="region of interest" description="Disordered" evidence="12">
    <location>
        <begin position="947"/>
        <end position="970"/>
    </location>
</feature>
<feature type="compositionally biased region" description="Polar residues" evidence="12">
    <location>
        <begin position="1311"/>
        <end position="1324"/>
    </location>
</feature>
<sequence length="1510" mass="163182">METSAPTATEKKECKGSGLDGSSFSEIPKKPSPTTLTRGAHHLFPTFHTPIPIDMRHHEGRYHYEPHPLHAMHGPPGLTGSPVISDIPLIRLSPHGAPGSGESPFSPPHPYVSPHMEHYLRSVHGSPTLSMISAARGLSPAEVTHEHLKERALFSLPPPPPGANPTEYYHLMASASQRSPYGDLLMQTAAAAHLPDYISPVDVSRFSSPRLTPRLSRKRALSISPLSDASIDLQTMIRTSPNSLVAYINNSRSSSAASSSYGHLSVGGISPSFSFPHHINPVAYQQLLSQQRSLNAFGHTPPLIQPSPSSFSARQHPLTVSAMAASHNSSNSELCFSTASTDTHQDGDPAVSSTVNPLTTKRSKVKTEAEGPLPISPSSQDHGGGILDLSEDLDKDECKQEPEAIYETNCHWEGCTKEYDTQDQLVHHINNDHIHGEKKEFVCRWVECSREQKPFKAQYMLVVHMRRHTGEKPHKCTFEGCAKAYSRLENLKTHLRSHTGEKPYVCEHEGCNKAFSNASDRAKHQNRTHSNEKPYVCKIPGCTKRYTDPSSLRKHVKTVHGPEAHVTKKQRSDVPPRLQPPKGNGENEANSKLSARGVDGKIEANSTSRGVEDCLQVKSIKTENSMTYQSSPGGHSSCSSEPSPLSSANNNDSGVEMAMHSGGSFGDLSAHDECPMVDSTVSAGGHQAGMGLQMRKAVGHGGAVTIKLENIKKERLKTVRDSCPWVNSAPQPLQGQRNNMKLPPIPAVGSLLENSNVISNLSGSYPGQRMGDLSSCEVTLLNQLNERRDSTTSTLSSAYTMSRRSSGISPCYSSRRSSEASQFGGNRHNNISSADSYDPISTDLSRRSSEASQCGGGGVSGGGGGGLPSLLSLTPAQHYRLKAKYAAAIGGAPPTPLPNMDRMSLRTRMALYSDSQEGSSHLFHQPPSGSVPRRCSDIGYGSQSMMPHEVPNSLPRRASDPVRRPTLDPLSFPRVQRYNSMNSMNPMNGPSAERHQALAMQGYTRSDGSLQRYPFAPRPPSISENVAMENMAVDGMMIEQSGEDDMVLPDDVVQYLRSQNSGPSGHNSGQVDYHSNSQTQGYQTGMPPPASFYAQRRMAMVDATMTQSGQDMQSCQMVPSGSQQPFSAPSENMNKNNMPVQWNEVSSGTVDTTTKLSKQQQHPLRGNLAVVQQRHNFGSFQGQGQGLGSNQQVVPMSQNMSMQGYVNHNSQRLMNISHQQHQQQSPQQGFGQEAIPNSISGSTSMRPTRNSMADPELQSYRARTQTDGYSHVNQVDPQQNYSVLSQQQQQQQHNIHNGGRGMLQPRPPTEPKSTARQHTGSGMVQPSRIPKLSDLSPSRGTDTSEASPKRPSGSAAHTSNSENPNSAVFYTGQIHMFEPTSVTFDAPMSPCANQAPASNTTAAANMASPGVNLVSSSTVDSSTGGSGGTEHAQIDFDTMLDDGDHSSLMSGTLSPGLLQSLSQNSSRLTTPRNSVTLASVPAGIGNMAIGDMNSMLTALAEESKFLNMIS</sequence>
<keyword evidence="3" id="KW-0479">Metal-binding</keyword>
<dbReference type="FunFam" id="3.30.160.60:FF:000048">
    <property type="entry name" value="GLI family zinc finger 3"/>
    <property type="match status" value="1"/>
</dbReference>
<dbReference type="FunFam" id="3.30.160.60:FF:000019">
    <property type="entry name" value="GLI family zinc finger 3"/>
    <property type="match status" value="1"/>
</dbReference>
<dbReference type="PROSITE" id="PS00028">
    <property type="entry name" value="ZINC_FINGER_C2H2_1"/>
    <property type="match status" value="4"/>
</dbReference>
<keyword evidence="10" id="KW-0539">Nucleus</keyword>
<organism evidence="14 15">
    <name type="scientific">Dicentrarchus labrax</name>
    <name type="common">European seabass</name>
    <name type="synonym">Morone labrax</name>
    <dbReference type="NCBI Taxonomy" id="13489"/>
    <lineage>
        <taxon>Eukaryota</taxon>
        <taxon>Metazoa</taxon>
        <taxon>Chordata</taxon>
        <taxon>Craniata</taxon>
        <taxon>Vertebrata</taxon>
        <taxon>Euteleostomi</taxon>
        <taxon>Actinopterygii</taxon>
        <taxon>Neopterygii</taxon>
        <taxon>Teleostei</taxon>
        <taxon>Neoteleostei</taxon>
        <taxon>Acanthomorphata</taxon>
        <taxon>Eupercaria</taxon>
        <taxon>Moronidae</taxon>
        <taxon>Dicentrarchus</taxon>
    </lineage>
</organism>
<feature type="compositionally biased region" description="Polar residues" evidence="12">
    <location>
        <begin position="791"/>
        <end position="835"/>
    </location>
</feature>
<feature type="compositionally biased region" description="Gly residues" evidence="12">
    <location>
        <begin position="854"/>
        <end position="864"/>
    </location>
</feature>
<reference evidence="14" key="1">
    <citation type="submission" date="2025-08" db="UniProtKB">
        <authorList>
            <consortium name="Ensembl"/>
        </authorList>
    </citation>
    <scope>IDENTIFICATION</scope>
</reference>
<dbReference type="GO" id="GO:0007224">
    <property type="term" value="P:smoothened signaling pathway"/>
    <property type="evidence" value="ECO:0007669"/>
    <property type="project" value="TreeGrafter"/>
</dbReference>
<name>A0A8C4GTY3_DICLA</name>
<keyword evidence="9" id="KW-0804">Transcription</keyword>
<keyword evidence="6" id="KW-0862">Zinc</keyword>
<feature type="region of interest" description="Disordered" evidence="12">
    <location>
        <begin position="339"/>
        <end position="384"/>
    </location>
</feature>
<comment type="subcellular location">
    <subcellularLocation>
        <location evidence="1">Nucleus</location>
    </subcellularLocation>
</comment>
<dbReference type="InterPro" id="IPR056436">
    <property type="entry name" value="Znf-C2H2_ZIC1-5/GLI1-3-like"/>
</dbReference>
<dbReference type="PANTHER" id="PTHR45718:SF6">
    <property type="entry name" value="ZINC FINGER PROTEIN GLI2"/>
    <property type="match status" value="1"/>
</dbReference>
<dbReference type="GO" id="GO:0005634">
    <property type="term" value="C:nucleus"/>
    <property type="evidence" value="ECO:0007669"/>
    <property type="project" value="UniProtKB-SubCell"/>
</dbReference>
<feature type="region of interest" description="Disordered" evidence="12">
    <location>
        <begin position="625"/>
        <end position="666"/>
    </location>
</feature>
<evidence type="ECO:0000256" key="9">
    <source>
        <dbReference type="ARBA" id="ARBA00023163"/>
    </source>
</evidence>
<feature type="compositionally biased region" description="Basic and acidic residues" evidence="12">
    <location>
        <begin position="957"/>
        <end position="966"/>
    </location>
</feature>
<evidence type="ECO:0000256" key="5">
    <source>
        <dbReference type="ARBA" id="ARBA00022771"/>
    </source>
</evidence>
<dbReference type="FunFam" id="3.30.160.60:FF:000031">
    <property type="entry name" value="GLI family zinc finger 3"/>
    <property type="match status" value="1"/>
</dbReference>
<accession>A0A8C4GTY3</accession>
<dbReference type="Proteomes" id="UP000694389">
    <property type="component" value="Unassembled WGS sequence"/>
</dbReference>
<gene>
    <name evidence="14" type="primary">gli2a</name>
</gene>
<proteinExistence type="inferred from homology"/>
<feature type="compositionally biased region" description="Low complexity" evidence="12">
    <location>
        <begin position="630"/>
        <end position="647"/>
    </location>
</feature>
<keyword evidence="5 11" id="KW-0863">Zinc-finger</keyword>
<dbReference type="GO" id="GO:0008270">
    <property type="term" value="F:zinc ion binding"/>
    <property type="evidence" value="ECO:0007669"/>
    <property type="project" value="UniProtKB-KW"/>
</dbReference>